<keyword evidence="2" id="KW-0808">Transferase</keyword>
<gene>
    <name evidence="2" type="ORF">Pan14r_49680</name>
</gene>
<keyword evidence="1" id="KW-0472">Membrane</keyword>
<dbReference type="Proteomes" id="UP000317238">
    <property type="component" value="Unassembled WGS sequence"/>
</dbReference>
<protein>
    <submittedName>
        <fullName evidence="2">MraY-like glycosyltransferase</fullName>
    </submittedName>
</protein>
<accession>A0A5C5YCJ5</accession>
<proteinExistence type="predicted"/>
<keyword evidence="1" id="KW-1133">Transmembrane helix</keyword>
<sequence length="105" mass="11798">MPLPDFNADEQYLINCIKSPNASANSGSYMWGYIIGGALVAGFAAYYENILMMLGAFVIVCGFRIYEERFQSRWMPHWRSIIEKYESAANASAPDATELQDNAEN</sequence>
<keyword evidence="3" id="KW-1185">Reference proteome</keyword>
<dbReference type="GO" id="GO:0016740">
    <property type="term" value="F:transferase activity"/>
    <property type="evidence" value="ECO:0007669"/>
    <property type="project" value="UniProtKB-KW"/>
</dbReference>
<keyword evidence="1" id="KW-0812">Transmembrane</keyword>
<dbReference type="AlphaFoldDB" id="A0A5C5YCJ5"/>
<name>A0A5C5YCJ5_9PLAN</name>
<evidence type="ECO:0000313" key="3">
    <source>
        <dbReference type="Proteomes" id="UP000317238"/>
    </source>
</evidence>
<evidence type="ECO:0000256" key="1">
    <source>
        <dbReference type="SAM" id="Phobius"/>
    </source>
</evidence>
<dbReference type="EMBL" id="SJPL01000001">
    <property type="protein sequence ID" value="TWT72648.1"/>
    <property type="molecule type" value="Genomic_DNA"/>
</dbReference>
<evidence type="ECO:0000313" key="2">
    <source>
        <dbReference type="EMBL" id="TWT72648.1"/>
    </source>
</evidence>
<dbReference type="RefSeq" id="WP_146440424.1">
    <property type="nucleotide sequence ID" value="NZ_SJPL01000001.1"/>
</dbReference>
<feature type="transmembrane region" description="Helical" evidence="1">
    <location>
        <begin position="33"/>
        <end position="66"/>
    </location>
</feature>
<dbReference type="OrthoDB" id="9964602at2"/>
<reference evidence="2 3" key="1">
    <citation type="submission" date="2019-02" db="EMBL/GenBank/DDBJ databases">
        <title>Deep-cultivation of Planctomycetes and their phenomic and genomic characterization uncovers novel biology.</title>
        <authorList>
            <person name="Wiegand S."/>
            <person name="Jogler M."/>
            <person name="Boedeker C."/>
            <person name="Pinto D."/>
            <person name="Vollmers J."/>
            <person name="Rivas-Marin E."/>
            <person name="Kohn T."/>
            <person name="Peeters S.H."/>
            <person name="Heuer A."/>
            <person name="Rast P."/>
            <person name="Oberbeckmann S."/>
            <person name="Bunk B."/>
            <person name="Jeske O."/>
            <person name="Meyerdierks A."/>
            <person name="Storesund J.E."/>
            <person name="Kallscheuer N."/>
            <person name="Luecker S."/>
            <person name="Lage O.M."/>
            <person name="Pohl T."/>
            <person name="Merkel B.J."/>
            <person name="Hornburger P."/>
            <person name="Mueller R.-W."/>
            <person name="Bruemmer F."/>
            <person name="Labrenz M."/>
            <person name="Spormann A.M."/>
            <person name="Op Den Camp H."/>
            <person name="Overmann J."/>
            <person name="Amann R."/>
            <person name="Jetten M.S.M."/>
            <person name="Mascher T."/>
            <person name="Medema M.H."/>
            <person name="Devos D.P."/>
            <person name="Kaster A.-K."/>
            <person name="Ovreas L."/>
            <person name="Rohde M."/>
            <person name="Galperin M.Y."/>
            <person name="Jogler C."/>
        </authorList>
    </citation>
    <scope>NUCLEOTIDE SEQUENCE [LARGE SCALE GENOMIC DNA]</scope>
    <source>
        <strain evidence="2 3">Pan14r</strain>
    </source>
</reference>
<comment type="caution">
    <text evidence="2">The sequence shown here is derived from an EMBL/GenBank/DDBJ whole genome shotgun (WGS) entry which is preliminary data.</text>
</comment>
<organism evidence="2 3">
    <name type="scientific">Crateriforma conspicua</name>
    <dbReference type="NCBI Taxonomy" id="2527996"/>
    <lineage>
        <taxon>Bacteria</taxon>
        <taxon>Pseudomonadati</taxon>
        <taxon>Planctomycetota</taxon>
        <taxon>Planctomycetia</taxon>
        <taxon>Planctomycetales</taxon>
        <taxon>Planctomycetaceae</taxon>
        <taxon>Crateriforma</taxon>
    </lineage>
</organism>